<gene>
    <name evidence="1" type="ORF">Cdeb_01396</name>
</gene>
<comment type="caution">
    <text evidence="1">The sequence shown here is derived from an EMBL/GenBank/DDBJ whole genome shotgun (WGS) entry which is preliminary data.</text>
</comment>
<proteinExistence type="predicted"/>
<dbReference type="AlphaFoldDB" id="A0A420VCS1"/>
<evidence type="ECO:0000313" key="1">
    <source>
        <dbReference type="EMBL" id="RKO61447.1"/>
    </source>
</evidence>
<dbReference type="EMBL" id="AZRV01000044">
    <property type="protein sequence ID" value="RKO61447.1"/>
    <property type="molecule type" value="Genomic_DNA"/>
</dbReference>
<evidence type="ECO:0000313" key="2">
    <source>
        <dbReference type="Proteomes" id="UP000286235"/>
    </source>
</evidence>
<reference evidence="1 2" key="1">
    <citation type="submission" date="2013-12" db="EMBL/GenBank/DDBJ databases">
        <title>Genome and proteome characterization of Caldibacillus debilis GB1 derived from a cellulolytic aero-tolerant co-culture.</title>
        <authorList>
            <person name="Wushke S.T."/>
            <person name="Zhang X."/>
            <person name="Fristensky B."/>
            <person name="Wilkins J.A."/>
            <person name="Levin D.B."/>
            <person name="Sparling R."/>
        </authorList>
    </citation>
    <scope>NUCLEOTIDE SEQUENCE [LARGE SCALE GENOMIC DNA]</scope>
    <source>
        <strain evidence="1 2">GB1</strain>
    </source>
</reference>
<sequence length="149" mass="16760">MSRMKREEKGISGGGNPLSCFQFPTPFAADFFPYDLEISSWPFPGFSPQVSSPVFLRSPRRSPFFQFSEPDSVGGERRPPLTLQEKFLLPFSVKHPQSMSRSAHGHEKFVPLKTGGLLVPGLRSFSGKEAAVRGFKTFRGMRRKLPIRI</sequence>
<organism evidence="1 2">
    <name type="scientific">Caldibacillus debilis GB1</name>
    <dbReference type="NCBI Taxonomy" id="1339248"/>
    <lineage>
        <taxon>Bacteria</taxon>
        <taxon>Bacillati</taxon>
        <taxon>Bacillota</taxon>
        <taxon>Bacilli</taxon>
        <taxon>Bacillales</taxon>
        <taxon>Bacillaceae</taxon>
        <taxon>Caldibacillus</taxon>
    </lineage>
</organism>
<keyword evidence="2" id="KW-1185">Reference proteome</keyword>
<accession>A0A420VCS1</accession>
<protein>
    <submittedName>
        <fullName evidence="1">Uncharacterized protein</fullName>
    </submittedName>
</protein>
<name>A0A420VCS1_9BACI</name>
<dbReference type="Proteomes" id="UP000286235">
    <property type="component" value="Unassembled WGS sequence"/>
</dbReference>